<reference evidence="2 3" key="1">
    <citation type="journal article" date="2021" name="Elife">
        <title>Chloroplast acquisition without the gene transfer in kleptoplastic sea slugs, Plakobranchus ocellatus.</title>
        <authorList>
            <person name="Maeda T."/>
            <person name="Takahashi S."/>
            <person name="Yoshida T."/>
            <person name="Shimamura S."/>
            <person name="Takaki Y."/>
            <person name="Nagai Y."/>
            <person name="Toyoda A."/>
            <person name="Suzuki Y."/>
            <person name="Arimoto A."/>
            <person name="Ishii H."/>
            <person name="Satoh N."/>
            <person name="Nishiyama T."/>
            <person name="Hasebe M."/>
            <person name="Maruyama T."/>
            <person name="Minagawa J."/>
            <person name="Obokata J."/>
            <person name="Shigenobu S."/>
        </authorList>
    </citation>
    <scope>NUCLEOTIDE SEQUENCE [LARGE SCALE GENOMIC DNA]</scope>
</reference>
<organism evidence="2 3">
    <name type="scientific">Plakobranchus ocellatus</name>
    <dbReference type="NCBI Taxonomy" id="259542"/>
    <lineage>
        <taxon>Eukaryota</taxon>
        <taxon>Metazoa</taxon>
        <taxon>Spiralia</taxon>
        <taxon>Lophotrochozoa</taxon>
        <taxon>Mollusca</taxon>
        <taxon>Gastropoda</taxon>
        <taxon>Heterobranchia</taxon>
        <taxon>Euthyneura</taxon>
        <taxon>Panpulmonata</taxon>
        <taxon>Sacoglossa</taxon>
        <taxon>Placobranchoidea</taxon>
        <taxon>Plakobranchidae</taxon>
        <taxon>Plakobranchus</taxon>
    </lineage>
</organism>
<dbReference type="Proteomes" id="UP000735302">
    <property type="component" value="Unassembled WGS sequence"/>
</dbReference>
<evidence type="ECO:0000313" key="2">
    <source>
        <dbReference type="EMBL" id="GFO17407.1"/>
    </source>
</evidence>
<comment type="caution">
    <text evidence="2">The sequence shown here is derived from an EMBL/GenBank/DDBJ whole genome shotgun (WGS) entry which is preliminary data.</text>
</comment>
<gene>
    <name evidence="2" type="ORF">PoB_004391200</name>
</gene>
<name>A0AAV4BD80_9GAST</name>
<feature type="chain" id="PRO_5043786146" evidence="1">
    <location>
        <begin position="26"/>
        <end position="110"/>
    </location>
</feature>
<dbReference type="EMBL" id="BLXT01004812">
    <property type="protein sequence ID" value="GFO17407.1"/>
    <property type="molecule type" value="Genomic_DNA"/>
</dbReference>
<evidence type="ECO:0000313" key="3">
    <source>
        <dbReference type="Proteomes" id="UP000735302"/>
    </source>
</evidence>
<protein>
    <submittedName>
        <fullName evidence="2">Uncharacterized protein</fullName>
    </submittedName>
</protein>
<proteinExistence type="predicted"/>
<evidence type="ECO:0000256" key="1">
    <source>
        <dbReference type="SAM" id="SignalP"/>
    </source>
</evidence>
<keyword evidence="3" id="KW-1185">Reference proteome</keyword>
<dbReference type="AlphaFoldDB" id="A0AAV4BD80"/>
<keyword evidence="1" id="KW-0732">Signal</keyword>
<feature type="signal peptide" evidence="1">
    <location>
        <begin position="1"/>
        <end position="25"/>
    </location>
</feature>
<accession>A0AAV4BD80</accession>
<sequence length="110" mass="12501">MASSLRVILAVLSVFLCVAVFNVDSQQKGKDCIVDGRIVNHGTEFYDPPNSCELKQCNLGMVEDLYTACDFEGRCYKLNESIHLRRGMYTCLLYRLYQPAFRRVRPAPGT</sequence>